<dbReference type="InterPro" id="IPR050105">
    <property type="entry name" value="MoCo_biosynth_MoaA/MoaC"/>
</dbReference>
<keyword evidence="7 12" id="KW-0411">Iron-sulfur</keyword>
<dbReference type="SFLD" id="SFLDG01067">
    <property type="entry name" value="SPASM/twitch_domain_containing"/>
    <property type="match status" value="1"/>
</dbReference>
<keyword evidence="3 12" id="KW-0949">S-adenosyl-L-methionine</keyword>
<dbReference type="InterPro" id="IPR006638">
    <property type="entry name" value="Elp3/MiaA/NifB-like_rSAM"/>
</dbReference>
<keyword evidence="9 12" id="KW-0501">Molybdenum cofactor biosynthesis</keyword>
<dbReference type="CDD" id="cd01335">
    <property type="entry name" value="Radical_SAM"/>
    <property type="match status" value="1"/>
</dbReference>
<proteinExistence type="inferred from homology"/>
<comment type="function">
    <text evidence="12">Catalyzes the cyclization of GTP to (8S)-3',8-cyclo-7,8-dihydroguanosine 5'-triphosphate.</text>
</comment>
<feature type="binding site" evidence="12">
    <location>
        <position position="108"/>
    </location>
    <ligand>
        <name>GTP</name>
        <dbReference type="ChEBI" id="CHEBI:37565"/>
    </ligand>
</feature>
<dbReference type="SFLD" id="SFLDS00029">
    <property type="entry name" value="Radical_SAM"/>
    <property type="match status" value="1"/>
</dbReference>
<sequence>MTHSIPTPPSVRPLTDRFGRVHDSVRISVTDRCNIRCFYCMPEFGAQFVDKDRLLTFEEIHRLASLLVTQAGVRDIRITGGEPLVRRDLPKLIAMLAGIDGLEDISLTSNGILMADQAADLRAAGLRRVNISLDTLDVDVFRKITRRDGLDKTIAGIDAAITAGFDSVKLNALAIAGVTETEVERLIRFAIDRGVTLRFIEFMPLDADRSWTAERVLSGDELIAIIRDSFGDVEPIPRDHPSQPAEEFVVRGGRVGIIRSVTHPFCGDCNRIRITADGGIRNCLFASTETAIRDRMRSGASEDELLQTVRQCVMEKAAAHGIDEAGFRPPDRPMYSIGG</sequence>
<dbReference type="InterPro" id="IPR040064">
    <property type="entry name" value="MoaA-like"/>
</dbReference>
<dbReference type="InterPro" id="IPR007197">
    <property type="entry name" value="rSAM"/>
</dbReference>
<feature type="binding site" evidence="12">
    <location>
        <position position="132"/>
    </location>
    <ligand>
        <name>S-adenosyl-L-methionine</name>
        <dbReference type="ChEBI" id="CHEBI:59789"/>
    </ligand>
</feature>
<keyword evidence="5 12" id="KW-0547">Nucleotide-binding</keyword>
<feature type="binding site" evidence="12">
    <location>
        <position position="283"/>
    </location>
    <ligand>
        <name>[4Fe-4S] cluster</name>
        <dbReference type="ChEBI" id="CHEBI:49883"/>
        <label>2</label>
        <note>4Fe-4S-substrate</note>
    </ligand>
</feature>
<dbReference type="GO" id="GO:0061799">
    <property type="term" value="F:cyclic pyranopterin monophosphate synthase activity"/>
    <property type="evidence" value="ECO:0007669"/>
    <property type="project" value="TreeGrafter"/>
</dbReference>
<gene>
    <name evidence="12 14" type="primary">moaA</name>
    <name evidence="14" type="ORF">K227x_47590</name>
</gene>
<keyword evidence="8 12" id="KW-0342">GTP-binding</keyword>
<evidence type="ECO:0000256" key="5">
    <source>
        <dbReference type="ARBA" id="ARBA00022741"/>
    </source>
</evidence>
<dbReference type="Pfam" id="PF04055">
    <property type="entry name" value="Radical_SAM"/>
    <property type="match status" value="1"/>
</dbReference>
<dbReference type="InterPro" id="IPR058240">
    <property type="entry name" value="rSAM_sf"/>
</dbReference>
<dbReference type="PROSITE" id="PS51918">
    <property type="entry name" value="RADICAL_SAM"/>
    <property type="match status" value="1"/>
</dbReference>
<dbReference type="GO" id="GO:0061798">
    <property type="term" value="F:GTP 3',8'-cyclase activity"/>
    <property type="evidence" value="ECO:0007669"/>
    <property type="project" value="UniProtKB-UniRule"/>
</dbReference>
<dbReference type="SUPFAM" id="SSF102114">
    <property type="entry name" value="Radical SAM enzymes"/>
    <property type="match status" value="1"/>
</dbReference>
<comment type="cofactor">
    <cofactor evidence="12">
        <name>[4Fe-4S] cluster</name>
        <dbReference type="ChEBI" id="CHEBI:49883"/>
    </cofactor>
    <text evidence="12">Binds 2 [4Fe-4S] clusters. Binds 1 [4Fe-4S] cluster coordinated with 3 cysteines and an exchangeable S-adenosyl-L-methionine and 1 [4Fe-4S] cluster coordinated with 3 cysteines and the GTP-derived substrate.</text>
</comment>
<dbReference type="PANTHER" id="PTHR22960">
    <property type="entry name" value="MOLYBDOPTERIN COFACTOR SYNTHESIS PROTEIN A"/>
    <property type="match status" value="1"/>
</dbReference>
<dbReference type="GO" id="GO:1904047">
    <property type="term" value="F:S-adenosyl-L-methionine binding"/>
    <property type="evidence" value="ECO:0007669"/>
    <property type="project" value="UniProtKB-UniRule"/>
</dbReference>
<dbReference type="Gene3D" id="3.20.20.70">
    <property type="entry name" value="Aldolase class I"/>
    <property type="match status" value="1"/>
</dbReference>
<dbReference type="SFLD" id="SFLDG01383">
    <property type="entry name" value="cyclic_pyranopterin_phosphate"/>
    <property type="match status" value="1"/>
</dbReference>
<dbReference type="Pfam" id="PF06463">
    <property type="entry name" value="Mob_synth_C"/>
    <property type="match status" value="1"/>
</dbReference>
<dbReference type="NCBIfam" id="TIGR02666">
    <property type="entry name" value="moaA"/>
    <property type="match status" value="1"/>
</dbReference>
<dbReference type="CDD" id="cd21117">
    <property type="entry name" value="Twitch_MoaA"/>
    <property type="match status" value="1"/>
</dbReference>
<feature type="binding site" evidence="12">
    <location>
        <position position="266"/>
    </location>
    <ligand>
        <name>[4Fe-4S] cluster</name>
        <dbReference type="ChEBI" id="CHEBI:49883"/>
        <label>2</label>
        <note>4Fe-4S-substrate</note>
    </ligand>
</feature>
<evidence type="ECO:0000256" key="12">
    <source>
        <dbReference type="HAMAP-Rule" id="MF_01225"/>
    </source>
</evidence>
<dbReference type="InterPro" id="IPR013483">
    <property type="entry name" value="MoaA"/>
</dbReference>
<dbReference type="GO" id="GO:0006777">
    <property type="term" value="P:Mo-molybdopterin cofactor biosynthetic process"/>
    <property type="evidence" value="ECO:0007669"/>
    <property type="project" value="UniProtKB-UniRule"/>
</dbReference>
<dbReference type="InterPro" id="IPR013785">
    <property type="entry name" value="Aldolase_TIM"/>
</dbReference>
<dbReference type="PROSITE" id="PS01305">
    <property type="entry name" value="MOAA_NIFB_PQQE"/>
    <property type="match status" value="1"/>
</dbReference>
<keyword evidence="15" id="KW-1185">Reference proteome</keyword>
<dbReference type="GO" id="GO:0046872">
    <property type="term" value="F:metal ion binding"/>
    <property type="evidence" value="ECO:0007669"/>
    <property type="project" value="UniProtKB-KW"/>
</dbReference>
<dbReference type="NCBIfam" id="NF001199">
    <property type="entry name" value="PRK00164.2-1"/>
    <property type="match status" value="1"/>
</dbReference>
<evidence type="ECO:0000256" key="3">
    <source>
        <dbReference type="ARBA" id="ARBA00022691"/>
    </source>
</evidence>
<evidence type="ECO:0000259" key="13">
    <source>
        <dbReference type="PROSITE" id="PS51918"/>
    </source>
</evidence>
<name>A0A517NGU0_9BACT</name>
<feature type="binding site" evidence="12">
    <location>
        <position position="40"/>
    </location>
    <ligand>
        <name>[4Fe-4S] cluster</name>
        <dbReference type="ChEBI" id="CHEBI:49883"/>
        <label>1</label>
        <note>4Fe-4S-S-AdoMet</note>
    </ligand>
</feature>
<keyword evidence="10 12" id="KW-0456">Lyase</keyword>
<feature type="binding site" evidence="12">
    <location>
        <position position="77"/>
    </location>
    <ligand>
        <name>GTP</name>
        <dbReference type="ChEBI" id="CHEBI:37565"/>
    </ligand>
</feature>
<keyword evidence="2 12" id="KW-0004">4Fe-4S</keyword>
<dbReference type="InterPro" id="IPR010505">
    <property type="entry name" value="MoaA_twitch"/>
</dbReference>
<dbReference type="EC" id="4.1.99.22" evidence="1 12"/>
<evidence type="ECO:0000256" key="2">
    <source>
        <dbReference type="ARBA" id="ARBA00022485"/>
    </source>
</evidence>
<keyword evidence="6 12" id="KW-0408">Iron</keyword>
<feature type="binding site" evidence="12">
    <location>
        <position position="33"/>
    </location>
    <ligand>
        <name>[4Fe-4S] cluster</name>
        <dbReference type="ChEBI" id="CHEBI:49883"/>
        <label>1</label>
        <note>4Fe-4S-S-AdoMet</note>
    </ligand>
</feature>
<accession>A0A517NGU0</accession>
<dbReference type="AlphaFoldDB" id="A0A517NGU0"/>
<evidence type="ECO:0000256" key="11">
    <source>
        <dbReference type="ARBA" id="ARBA00048697"/>
    </source>
</evidence>
<feature type="binding site" evidence="12">
    <location>
        <begin position="271"/>
        <end position="273"/>
    </location>
    <ligand>
        <name>GTP</name>
        <dbReference type="ChEBI" id="CHEBI:37565"/>
    </ligand>
</feature>
<dbReference type="SMART" id="SM00729">
    <property type="entry name" value="Elp3"/>
    <property type="match status" value="1"/>
</dbReference>
<protein>
    <recommendedName>
        <fullName evidence="1 12">GTP 3',8-cyclase</fullName>
        <ecNumber evidence="1 12">4.1.99.22</ecNumber>
    </recommendedName>
    <alternativeName>
        <fullName evidence="12">Molybdenum cofactor biosynthesis protein A</fullName>
    </alternativeName>
</protein>
<dbReference type="SFLD" id="SFLDG01386">
    <property type="entry name" value="main_SPASM_domain-containing"/>
    <property type="match status" value="1"/>
</dbReference>
<dbReference type="PANTHER" id="PTHR22960:SF0">
    <property type="entry name" value="MOLYBDENUM COFACTOR BIOSYNTHESIS PROTEIN 1"/>
    <property type="match status" value="1"/>
</dbReference>
<feature type="binding site" evidence="12">
    <location>
        <position position="203"/>
    </location>
    <ligand>
        <name>S-adenosyl-L-methionine</name>
        <dbReference type="ChEBI" id="CHEBI:59789"/>
    </ligand>
</feature>
<evidence type="ECO:0000313" key="15">
    <source>
        <dbReference type="Proteomes" id="UP000318538"/>
    </source>
</evidence>
<evidence type="ECO:0000256" key="8">
    <source>
        <dbReference type="ARBA" id="ARBA00023134"/>
    </source>
</evidence>
<evidence type="ECO:0000256" key="9">
    <source>
        <dbReference type="ARBA" id="ARBA00023150"/>
    </source>
</evidence>
<feature type="binding site" evidence="12">
    <location>
        <position position="26"/>
    </location>
    <ligand>
        <name>GTP</name>
        <dbReference type="ChEBI" id="CHEBI:37565"/>
    </ligand>
</feature>
<evidence type="ECO:0000256" key="4">
    <source>
        <dbReference type="ARBA" id="ARBA00022723"/>
    </source>
</evidence>
<feature type="binding site" evidence="12">
    <location>
        <position position="37"/>
    </location>
    <ligand>
        <name>[4Fe-4S] cluster</name>
        <dbReference type="ChEBI" id="CHEBI:49883"/>
        <label>1</label>
        <note>4Fe-4S-S-AdoMet</note>
    </ligand>
</feature>
<dbReference type="Proteomes" id="UP000318538">
    <property type="component" value="Chromosome"/>
</dbReference>
<evidence type="ECO:0000256" key="7">
    <source>
        <dbReference type="ARBA" id="ARBA00023014"/>
    </source>
</evidence>
<comment type="pathway">
    <text evidence="12">Cofactor biosynthesis; molybdopterin biosynthesis.</text>
</comment>
<dbReference type="RefSeq" id="WP_145172927.1">
    <property type="nucleotide sequence ID" value="NZ_CP036525.1"/>
</dbReference>
<dbReference type="HAMAP" id="MF_01225_B">
    <property type="entry name" value="MoaA_B"/>
    <property type="match status" value="1"/>
</dbReference>
<dbReference type="GO" id="GO:0051539">
    <property type="term" value="F:4 iron, 4 sulfur cluster binding"/>
    <property type="evidence" value="ECO:0007669"/>
    <property type="project" value="UniProtKB-UniRule"/>
</dbReference>
<evidence type="ECO:0000256" key="1">
    <source>
        <dbReference type="ARBA" id="ARBA00012167"/>
    </source>
</evidence>
<feature type="binding site" evidence="12">
    <location>
        <position position="169"/>
    </location>
    <ligand>
        <name>GTP</name>
        <dbReference type="ChEBI" id="CHEBI:37565"/>
    </ligand>
</feature>
<feature type="binding site" evidence="12">
    <location>
        <position position="269"/>
    </location>
    <ligand>
        <name>[4Fe-4S] cluster</name>
        <dbReference type="ChEBI" id="CHEBI:49883"/>
        <label>2</label>
        <note>4Fe-4S-substrate</note>
    </ligand>
</feature>
<dbReference type="EMBL" id="CP036525">
    <property type="protein sequence ID" value="QDT06350.1"/>
    <property type="molecule type" value="Genomic_DNA"/>
</dbReference>
<dbReference type="OrthoDB" id="9763993at2"/>
<comment type="similarity">
    <text evidence="12">Belongs to the radical SAM superfamily. MoaA family.</text>
</comment>
<evidence type="ECO:0000256" key="10">
    <source>
        <dbReference type="ARBA" id="ARBA00023239"/>
    </source>
</evidence>
<feature type="domain" description="Radical SAM core" evidence="13">
    <location>
        <begin position="17"/>
        <end position="232"/>
    </location>
</feature>
<evidence type="ECO:0000256" key="6">
    <source>
        <dbReference type="ARBA" id="ARBA00023004"/>
    </source>
</evidence>
<organism evidence="14 15">
    <name type="scientific">Rubripirellula lacrimiformis</name>
    <dbReference type="NCBI Taxonomy" id="1930273"/>
    <lineage>
        <taxon>Bacteria</taxon>
        <taxon>Pseudomonadati</taxon>
        <taxon>Planctomycetota</taxon>
        <taxon>Planctomycetia</taxon>
        <taxon>Pirellulales</taxon>
        <taxon>Pirellulaceae</taxon>
        <taxon>Rubripirellula</taxon>
    </lineage>
</organism>
<comment type="subunit">
    <text evidence="12">Monomer and homodimer.</text>
</comment>
<feature type="binding site" evidence="12">
    <location>
        <position position="81"/>
    </location>
    <ligand>
        <name>S-adenosyl-L-methionine</name>
        <dbReference type="ChEBI" id="CHEBI:59789"/>
    </ligand>
</feature>
<reference evidence="14 15" key="1">
    <citation type="submission" date="2019-02" db="EMBL/GenBank/DDBJ databases">
        <title>Deep-cultivation of Planctomycetes and their phenomic and genomic characterization uncovers novel biology.</title>
        <authorList>
            <person name="Wiegand S."/>
            <person name="Jogler M."/>
            <person name="Boedeker C."/>
            <person name="Pinto D."/>
            <person name="Vollmers J."/>
            <person name="Rivas-Marin E."/>
            <person name="Kohn T."/>
            <person name="Peeters S.H."/>
            <person name="Heuer A."/>
            <person name="Rast P."/>
            <person name="Oberbeckmann S."/>
            <person name="Bunk B."/>
            <person name="Jeske O."/>
            <person name="Meyerdierks A."/>
            <person name="Storesund J.E."/>
            <person name="Kallscheuer N."/>
            <person name="Luecker S."/>
            <person name="Lage O.M."/>
            <person name="Pohl T."/>
            <person name="Merkel B.J."/>
            <person name="Hornburger P."/>
            <person name="Mueller R.-W."/>
            <person name="Bruemmer F."/>
            <person name="Labrenz M."/>
            <person name="Spormann A.M."/>
            <person name="Op den Camp H."/>
            <person name="Overmann J."/>
            <person name="Amann R."/>
            <person name="Jetten M.S.M."/>
            <person name="Mascher T."/>
            <person name="Medema M.H."/>
            <person name="Devos D.P."/>
            <person name="Kaster A.-K."/>
            <person name="Ovreas L."/>
            <person name="Rohde M."/>
            <person name="Galperin M.Y."/>
            <person name="Jogler C."/>
        </authorList>
    </citation>
    <scope>NUCLEOTIDE SEQUENCE [LARGE SCALE GENOMIC DNA]</scope>
    <source>
        <strain evidence="14 15">K22_7</strain>
    </source>
</reference>
<keyword evidence="4 12" id="KW-0479">Metal-binding</keyword>
<evidence type="ECO:0000313" key="14">
    <source>
        <dbReference type="EMBL" id="QDT06350.1"/>
    </source>
</evidence>
<dbReference type="UniPathway" id="UPA00344"/>
<comment type="catalytic activity">
    <reaction evidence="11 12">
        <text>GTP + AH2 + S-adenosyl-L-methionine = (8S)-3',8-cyclo-7,8-dihydroguanosine 5'-triphosphate + 5'-deoxyadenosine + L-methionine + A + H(+)</text>
        <dbReference type="Rhea" id="RHEA:49576"/>
        <dbReference type="ChEBI" id="CHEBI:13193"/>
        <dbReference type="ChEBI" id="CHEBI:15378"/>
        <dbReference type="ChEBI" id="CHEBI:17319"/>
        <dbReference type="ChEBI" id="CHEBI:17499"/>
        <dbReference type="ChEBI" id="CHEBI:37565"/>
        <dbReference type="ChEBI" id="CHEBI:57844"/>
        <dbReference type="ChEBI" id="CHEBI:59789"/>
        <dbReference type="ChEBI" id="CHEBI:131766"/>
        <dbReference type="EC" id="4.1.99.22"/>
    </reaction>
</comment>
<dbReference type="GO" id="GO:0005525">
    <property type="term" value="F:GTP binding"/>
    <property type="evidence" value="ECO:0007669"/>
    <property type="project" value="UniProtKB-UniRule"/>
</dbReference>
<dbReference type="InterPro" id="IPR000385">
    <property type="entry name" value="MoaA_NifB_PqqE_Fe-S-bd_CS"/>
</dbReference>
<dbReference type="KEGG" id="rlc:K227x_47590"/>
<feature type="binding site" evidence="12">
    <location>
        <position position="39"/>
    </location>
    <ligand>
        <name>S-adenosyl-L-methionine</name>
        <dbReference type="ChEBI" id="CHEBI:59789"/>
    </ligand>
</feature>